<dbReference type="Gene3D" id="3.30.565.10">
    <property type="entry name" value="Histidine kinase-like ATPase, C-terminal domain"/>
    <property type="match status" value="1"/>
</dbReference>
<evidence type="ECO:0000259" key="8">
    <source>
        <dbReference type="PROSITE" id="PS50110"/>
    </source>
</evidence>
<dbReference type="InterPro" id="IPR036890">
    <property type="entry name" value="HATPase_C_sf"/>
</dbReference>
<dbReference type="EMBL" id="JAUJFI010000198">
    <property type="protein sequence ID" value="MDQ2106077.1"/>
    <property type="molecule type" value="Genomic_DNA"/>
</dbReference>
<dbReference type="PANTHER" id="PTHR43047">
    <property type="entry name" value="TWO-COMPONENT HISTIDINE PROTEIN KINASE"/>
    <property type="match status" value="1"/>
</dbReference>
<dbReference type="SUPFAM" id="SSF55874">
    <property type="entry name" value="ATPase domain of HSP90 chaperone/DNA topoisomerase II/histidine kinase"/>
    <property type="match status" value="1"/>
</dbReference>
<feature type="domain" description="Response regulatory" evidence="8">
    <location>
        <begin position="227"/>
        <end position="344"/>
    </location>
</feature>
<dbReference type="PANTHER" id="PTHR43047:SF9">
    <property type="entry name" value="HISTIDINE KINASE"/>
    <property type="match status" value="1"/>
</dbReference>
<evidence type="ECO:0000256" key="4">
    <source>
        <dbReference type="ARBA" id="ARBA00022777"/>
    </source>
</evidence>
<dbReference type="Gene3D" id="3.40.50.2300">
    <property type="match status" value="1"/>
</dbReference>
<dbReference type="Pfam" id="PF00072">
    <property type="entry name" value="Response_reg"/>
    <property type="match status" value="1"/>
</dbReference>
<organism evidence="9 10">
    <name type="scientific">Azospirillum isscasi</name>
    <dbReference type="NCBI Taxonomy" id="3053926"/>
    <lineage>
        <taxon>Bacteria</taxon>
        <taxon>Pseudomonadati</taxon>
        <taxon>Pseudomonadota</taxon>
        <taxon>Alphaproteobacteria</taxon>
        <taxon>Rhodospirillales</taxon>
        <taxon>Azospirillaceae</taxon>
        <taxon>Azospirillum</taxon>
    </lineage>
</organism>
<evidence type="ECO:0000256" key="5">
    <source>
        <dbReference type="PROSITE-ProRule" id="PRU00169"/>
    </source>
</evidence>
<sequence length="364" mass="39432">MRLFLDALCSQITDEKALSTAEMLGNAMTAGERLLNALLDISTLDAGTVTPDPQPVALDELLAQLVEEFRPQSEEKGLRLRARLCPGTVETDPVLFGRVMRNLLTNAIRYTRHGGLLLAMRRRGDRWRVDVWDTGFGIPEEQLTAIFDEFHQLQNPNRDPTRGLGLGLAIVRRLAELLGLQVEVRSRIGRGTVFSVSLEATAPPAEPAPGPAAALPAAAAPPLTGMTVLAVDDEAMVLTGLQMILESWGCTVAAAGDMREVFAVLDGLPDPPSVILTDLRLPGKVSGFDVIDRVRRLYNREIPAVVLSGETAQSALLEGQRRGCSFLHKPLHPGDLRQVLERLREGEENLPSPAPEEGAREAGG</sequence>
<dbReference type="Pfam" id="PF02518">
    <property type="entry name" value="HATPase_c"/>
    <property type="match status" value="1"/>
</dbReference>
<dbReference type="EC" id="2.7.13.3" evidence="2"/>
<dbReference type="SMART" id="SM00448">
    <property type="entry name" value="REC"/>
    <property type="match status" value="1"/>
</dbReference>
<dbReference type="PROSITE" id="PS50110">
    <property type="entry name" value="RESPONSE_REGULATORY"/>
    <property type="match status" value="1"/>
</dbReference>
<keyword evidence="9" id="KW-0547">Nucleotide-binding</keyword>
<comment type="caution">
    <text evidence="9">The sequence shown here is derived from an EMBL/GenBank/DDBJ whole genome shotgun (WGS) entry which is preliminary data.</text>
</comment>
<reference evidence="9 10" key="1">
    <citation type="submission" date="2023-06" db="EMBL/GenBank/DDBJ databases">
        <title>Azospirillum isscasensis sp.nov, a bacterium isolated from rhizosphere soil of rice.</title>
        <authorList>
            <person name="Wang H."/>
        </authorList>
    </citation>
    <scope>NUCLEOTIDE SEQUENCE [LARGE SCALE GENOMIC DNA]</scope>
    <source>
        <strain evidence="9 10">C340-1</strain>
    </source>
</reference>
<dbReference type="SUPFAM" id="SSF52172">
    <property type="entry name" value="CheY-like"/>
    <property type="match status" value="1"/>
</dbReference>
<keyword evidence="10" id="KW-1185">Reference proteome</keyword>
<dbReference type="PRINTS" id="PR00344">
    <property type="entry name" value="BCTRLSENSOR"/>
</dbReference>
<dbReference type="InterPro" id="IPR005467">
    <property type="entry name" value="His_kinase_dom"/>
</dbReference>
<dbReference type="GO" id="GO:0005524">
    <property type="term" value="F:ATP binding"/>
    <property type="evidence" value="ECO:0007669"/>
    <property type="project" value="UniProtKB-KW"/>
</dbReference>
<protein>
    <recommendedName>
        <fullName evidence="2">histidine kinase</fullName>
        <ecNumber evidence="2">2.7.13.3</ecNumber>
    </recommendedName>
</protein>
<name>A0ABU0WPC4_9PROT</name>
<accession>A0ABU0WPC4</accession>
<evidence type="ECO:0000256" key="2">
    <source>
        <dbReference type="ARBA" id="ARBA00012438"/>
    </source>
</evidence>
<evidence type="ECO:0000313" key="9">
    <source>
        <dbReference type="EMBL" id="MDQ2106077.1"/>
    </source>
</evidence>
<feature type="modified residue" description="4-aspartylphosphate" evidence="5">
    <location>
        <position position="278"/>
    </location>
</feature>
<dbReference type="SMART" id="SM00387">
    <property type="entry name" value="HATPase_c"/>
    <property type="match status" value="1"/>
</dbReference>
<gene>
    <name evidence="9" type="ORF">QSG27_25505</name>
</gene>
<dbReference type="InterPro" id="IPR001789">
    <property type="entry name" value="Sig_transdc_resp-reg_receiver"/>
</dbReference>
<dbReference type="InterPro" id="IPR003594">
    <property type="entry name" value="HATPase_dom"/>
</dbReference>
<keyword evidence="5" id="KW-0597">Phosphoprotein</keyword>
<dbReference type="InterPro" id="IPR011006">
    <property type="entry name" value="CheY-like_superfamily"/>
</dbReference>
<evidence type="ECO:0000259" key="7">
    <source>
        <dbReference type="PROSITE" id="PS50109"/>
    </source>
</evidence>
<keyword evidence="3" id="KW-0808">Transferase</keyword>
<dbReference type="PROSITE" id="PS50109">
    <property type="entry name" value="HIS_KIN"/>
    <property type="match status" value="1"/>
</dbReference>
<evidence type="ECO:0000313" key="10">
    <source>
        <dbReference type="Proteomes" id="UP001227317"/>
    </source>
</evidence>
<dbReference type="InterPro" id="IPR004358">
    <property type="entry name" value="Sig_transdc_His_kin-like_C"/>
</dbReference>
<evidence type="ECO:0000256" key="6">
    <source>
        <dbReference type="SAM" id="MobiDB-lite"/>
    </source>
</evidence>
<feature type="region of interest" description="Disordered" evidence="6">
    <location>
        <begin position="344"/>
        <end position="364"/>
    </location>
</feature>
<dbReference type="CDD" id="cd00156">
    <property type="entry name" value="REC"/>
    <property type="match status" value="1"/>
</dbReference>
<evidence type="ECO:0000256" key="1">
    <source>
        <dbReference type="ARBA" id="ARBA00000085"/>
    </source>
</evidence>
<proteinExistence type="predicted"/>
<keyword evidence="4" id="KW-0418">Kinase</keyword>
<keyword evidence="9" id="KW-0067">ATP-binding</keyword>
<dbReference type="Proteomes" id="UP001227317">
    <property type="component" value="Unassembled WGS sequence"/>
</dbReference>
<feature type="domain" description="Histidine kinase" evidence="7">
    <location>
        <begin position="1"/>
        <end position="202"/>
    </location>
</feature>
<comment type="catalytic activity">
    <reaction evidence="1">
        <text>ATP + protein L-histidine = ADP + protein N-phospho-L-histidine.</text>
        <dbReference type="EC" id="2.7.13.3"/>
    </reaction>
</comment>
<evidence type="ECO:0000256" key="3">
    <source>
        <dbReference type="ARBA" id="ARBA00022679"/>
    </source>
</evidence>